<evidence type="ECO:0000313" key="3">
    <source>
        <dbReference type="Proteomes" id="UP000265864"/>
    </source>
</evidence>
<reference evidence="2 3" key="1">
    <citation type="submission" date="2018-09" db="EMBL/GenBank/DDBJ databases">
        <title>Yersinia kristensenii subsp. rochesterensis subsp. nov., Isolated from Human Feces.</title>
        <authorList>
            <person name="Cunningham S.A."/>
            <person name="Jeraldo P."/>
            <person name="Patel R."/>
        </authorList>
    </citation>
    <scope>NUCLEOTIDE SEQUENCE [LARGE SCALE GENOMIC DNA]</scope>
    <source>
        <strain evidence="2 3">ATCC BAA-2637</strain>
    </source>
</reference>
<dbReference type="RefSeq" id="WP_053012546.1">
    <property type="nucleotide sequence ID" value="NZ_CABHXS010000083.1"/>
</dbReference>
<name>A0A8D4N3C3_9GAMM</name>
<sequence length="116" mass="12906">MHEDYKTRLTTLCDKLTDVVLAESDPDNWPGADKAINELSKDERGDRYWDKKNAAASLTLLIKVHSLIGMHNRGGKTPDNSPSADAEEEMAKEVATAERDAKRVVERALKKAKCIP</sequence>
<feature type="region of interest" description="Disordered" evidence="1">
    <location>
        <begin position="71"/>
        <end position="100"/>
    </location>
</feature>
<dbReference type="Proteomes" id="UP000265864">
    <property type="component" value="Chromosome"/>
</dbReference>
<dbReference type="GeneID" id="82551841"/>
<feature type="compositionally biased region" description="Basic and acidic residues" evidence="1">
    <location>
        <begin position="89"/>
        <end position="100"/>
    </location>
</feature>
<dbReference type="EMBL" id="CP032482">
    <property type="protein sequence ID" value="AYD44691.1"/>
    <property type="molecule type" value="Genomic_DNA"/>
</dbReference>
<proteinExistence type="predicted"/>
<dbReference type="AlphaFoldDB" id="A0A8D4N3C3"/>
<organism evidence="2 3">
    <name type="scientific">Yersinia rochesterensis</name>
    <dbReference type="NCBI Taxonomy" id="1604335"/>
    <lineage>
        <taxon>Bacteria</taxon>
        <taxon>Pseudomonadati</taxon>
        <taxon>Pseudomonadota</taxon>
        <taxon>Gammaproteobacteria</taxon>
        <taxon>Enterobacterales</taxon>
        <taxon>Yersiniaceae</taxon>
        <taxon>Yersinia</taxon>
    </lineage>
</organism>
<evidence type="ECO:0000313" key="2">
    <source>
        <dbReference type="EMBL" id="AYD44691.1"/>
    </source>
</evidence>
<protein>
    <submittedName>
        <fullName evidence="2">Uncharacterized protein</fullName>
    </submittedName>
</protein>
<accession>A0A8D4N3C3</accession>
<gene>
    <name evidence="2" type="ORF">DXZ79_13905</name>
</gene>
<evidence type="ECO:0000256" key="1">
    <source>
        <dbReference type="SAM" id="MobiDB-lite"/>
    </source>
</evidence>